<dbReference type="InterPro" id="IPR013514">
    <property type="entry name" value="DUF3199_YqbG"/>
</dbReference>
<reference evidence="1" key="1">
    <citation type="submission" date="2019-11" db="EMBL/GenBank/DDBJ databases">
        <authorList>
            <person name="Feng L."/>
        </authorList>
    </citation>
    <scope>NUCLEOTIDE SEQUENCE</scope>
    <source>
        <strain evidence="1">AhadrusLFYP4</strain>
    </source>
</reference>
<name>A0A6N2R646_ANAHA</name>
<dbReference type="RefSeq" id="WP_156722550.1">
    <property type="nucleotide sequence ID" value="NZ_CACRSX010000006.1"/>
</dbReference>
<accession>A0A6N2R646</accession>
<dbReference type="EMBL" id="CACRSX010000006">
    <property type="protein sequence ID" value="VYS75475.1"/>
    <property type="molecule type" value="Genomic_DNA"/>
</dbReference>
<dbReference type="AlphaFoldDB" id="A0A6N2R646"/>
<dbReference type="CDD" id="cd08053">
    <property type="entry name" value="Yqbg"/>
    <property type="match status" value="1"/>
</dbReference>
<gene>
    <name evidence="1" type="ORF">AHLFYP4_00267</name>
</gene>
<organism evidence="1">
    <name type="scientific">Anaerostipes hadrus</name>
    <dbReference type="NCBI Taxonomy" id="649756"/>
    <lineage>
        <taxon>Bacteria</taxon>
        <taxon>Bacillati</taxon>
        <taxon>Bacillota</taxon>
        <taxon>Clostridia</taxon>
        <taxon>Lachnospirales</taxon>
        <taxon>Lachnospiraceae</taxon>
        <taxon>Anaerostipes</taxon>
    </lineage>
</organism>
<evidence type="ECO:0000313" key="1">
    <source>
        <dbReference type="EMBL" id="VYS75475.1"/>
    </source>
</evidence>
<protein>
    <submittedName>
        <fullName evidence="1">Uncharacterized protein</fullName>
    </submittedName>
</protein>
<proteinExistence type="predicted"/>
<sequence length="135" mass="15338">MVEYADRDFYENTFHGEIIPEKAFPGMVLKASIFVKFITFSRVDEMTEIQEEVSLATCAVADVMYQDVMRKDDAGREVVNENNDGYSVSFVTSESKTTGTVEHRCKKAAYPYLAHTGLLYRGCGPYDDKCRLHNL</sequence>